<dbReference type="SUPFAM" id="SSF55811">
    <property type="entry name" value="Nudix"/>
    <property type="match status" value="1"/>
</dbReference>
<dbReference type="InterPro" id="IPR015797">
    <property type="entry name" value="NUDIX_hydrolase-like_dom_sf"/>
</dbReference>
<protein>
    <recommendedName>
        <fullName evidence="2">Nudix hydrolase domain-containing protein</fullName>
    </recommendedName>
</protein>
<dbReference type="Pfam" id="PF00293">
    <property type="entry name" value="NUDIX"/>
    <property type="match status" value="1"/>
</dbReference>
<dbReference type="Proteomes" id="UP000012073">
    <property type="component" value="Unassembled WGS sequence"/>
</dbReference>
<sequence>MKTVSRIVPGQTVPPLARLLFFFRQANRFLSNRISAPRRRNSAEPTSHLLGATLSPLSASPEMSHLRSESHTPRRISQISLLAVSALLICIAEFALPGGLTPRREKEKILAKRVAEQLDLISPDDPNVVLPGGPIPIDRVHRQALVHRGSWMFALDSHLRLLLTWRAPEMKTCPMTWAPVGEHAIVNETFEEAATRGLEEEAAFIPRPRIYPVGIPFYYHHVYDNGTKDERTDNQWTQAYVVLPRGDALDFRTLDDRDAQIGTADVENTRYQGMSLPDVVRHAIQRPEYFCHETQVMWILQVIPLVVRTLETYDMRLFRGYLQEEWTTLVESGSPVCCAESENLKPVPEVNVSLCGVPCEVPHHETDDDDDDPAS</sequence>
<dbReference type="EMBL" id="HG001733">
    <property type="protein sequence ID" value="CDF35498.1"/>
    <property type="molecule type" value="Genomic_DNA"/>
</dbReference>
<dbReference type="Gene3D" id="3.90.79.10">
    <property type="entry name" value="Nucleoside Triphosphate Pyrophosphohydrolase"/>
    <property type="match status" value="1"/>
</dbReference>
<dbReference type="Gramene" id="CDF35498">
    <property type="protein sequence ID" value="CDF35498"/>
    <property type="gene ID" value="CHC_T00003831001"/>
</dbReference>
<evidence type="ECO:0000313" key="4">
    <source>
        <dbReference type="Proteomes" id="UP000012073"/>
    </source>
</evidence>
<keyword evidence="1" id="KW-0472">Membrane</keyword>
<dbReference type="KEGG" id="ccp:CHC_T00003831001"/>
<keyword evidence="1" id="KW-1133">Transmembrane helix</keyword>
<dbReference type="AlphaFoldDB" id="R7QCM6"/>
<dbReference type="InterPro" id="IPR000086">
    <property type="entry name" value="NUDIX_hydrolase_dom"/>
</dbReference>
<evidence type="ECO:0000259" key="2">
    <source>
        <dbReference type="PROSITE" id="PS51462"/>
    </source>
</evidence>
<organism evidence="3 4">
    <name type="scientific">Chondrus crispus</name>
    <name type="common">Carrageen Irish moss</name>
    <name type="synonym">Polymorpha crispa</name>
    <dbReference type="NCBI Taxonomy" id="2769"/>
    <lineage>
        <taxon>Eukaryota</taxon>
        <taxon>Rhodophyta</taxon>
        <taxon>Florideophyceae</taxon>
        <taxon>Rhodymeniophycidae</taxon>
        <taxon>Gigartinales</taxon>
        <taxon>Gigartinaceae</taxon>
        <taxon>Chondrus</taxon>
    </lineage>
</organism>
<evidence type="ECO:0000313" key="3">
    <source>
        <dbReference type="EMBL" id="CDF35498.1"/>
    </source>
</evidence>
<name>R7QCM6_CHOCR</name>
<evidence type="ECO:0000256" key="1">
    <source>
        <dbReference type="SAM" id="Phobius"/>
    </source>
</evidence>
<keyword evidence="4" id="KW-1185">Reference proteome</keyword>
<proteinExistence type="predicted"/>
<dbReference type="PROSITE" id="PS51462">
    <property type="entry name" value="NUDIX"/>
    <property type="match status" value="1"/>
</dbReference>
<reference evidence="4" key="1">
    <citation type="journal article" date="2013" name="Proc. Natl. Acad. Sci. U.S.A.">
        <title>Genome structure and metabolic features in the red seaweed Chondrus crispus shed light on evolution of the Archaeplastida.</title>
        <authorList>
            <person name="Collen J."/>
            <person name="Porcel B."/>
            <person name="Carre W."/>
            <person name="Ball S.G."/>
            <person name="Chaparro C."/>
            <person name="Tonon T."/>
            <person name="Barbeyron T."/>
            <person name="Michel G."/>
            <person name="Noel B."/>
            <person name="Valentin K."/>
            <person name="Elias M."/>
            <person name="Artiguenave F."/>
            <person name="Arun A."/>
            <person name="Aury J.M."/>
            <person name="Barbosa-Neto J.F."/>
            <person name="Bothwell J.H."/>
            <person name="Bouget F.Y."/>
            <person name="Brillet L."/>
            <person name="Cabello-Hurtado F."/>
            <person name="Capella-Gutierrez S."/>
            <person name="Charrier B."/>
            <person name="Cladiere L."/>
            <person name="Cock J.M."/>
            <person name="Coelho S.M."/>
            <person name="Colleoni C."/>
            <person name="Czjzek M."/>
            <person name="Da Silva C."/>
            <person name="Delage L."/>
            <person name="Denoeud F."/>
            <person name="Deschamps P."/>
            <person name="Dittami S.M."/>
            <person name="Gabaldon T."/>
            <person name="Gachon C.M."/>
            <person name="Groisillier A."/>
            <person name="Herve C."/>
            <person name="Jabbari K."/>
            <person name="Katinka M."/>
            <person name="Kloareg B."/>
            <person name="Kowalczyk N."/>
            <person name="Labadie K."/>
            <person name="Leblanc C."/>
            <person name="Lopez P.J."/>
            <person name="McLachlan D.H."/>
            <person name="Meslet-Cladiere L."/>
            <person name="Moustafa A."/>
            <person name="Nehr Z."/>
            <person name="Nyvall Collen P."/>
            <person name="Panaud O."/>
            <person name="Partensky F."/>
            <person name="Poulain J."/>
            <person name="Rensing S.A."/>
            <person name="Rousvoal S."/>
            <person name="Samson G."/>
            <person name="Symeonidi A."/>
            <person name="Weissenbach J."/>
            <person name="Zambounis A."/>
            <person name="Wincker P."/>
            <person name="Boyen C."/>
        </authorList>
    </citation>
    <scope>NUCLEOTIDE SEQUENCE [LARGE SCALE GENOMIC DNA]</scope>
    <source>
        <strain evidence="4">cv. Stackhouse</strain>
    </source>
</reference>
<accession>R7QCM6</accession>
<feature type="domain" description="Nudix hydrolase" evidence="2">
    <location>
        <begin position="145"/>
        <end position="297"/>
    </location>
</feature>
<dbReference type="RefSeq" id="XP_005715317.1">
    <property type="nucleotide sequence ID" value="XM_005715260.1"/>
</dbReference>
<feature type="transmembrane region" description="Helical" evidence="1">
    <location>
        <begin position="76"/>
        <end position="96"/>
    </location>
</feature>
<dbReference type="GeneID" id="17323034"/>
<gene>
    <name evidence="3" type="ORF">CHC_T00003831001</name>
</gene>
<dbReference type="OrthoDB" id="447842at2759"/>
<keyword evidence="1" id="KW-0812">Transmembrane</keyword>